<keyword evidence="1" id="KW-0472">Membrane</keyword>
<keyword evidence="1" id="KW-1133">Transmembrane helix</keyword>
<feature type="transmembrane region" description="Helical" evidence="1">
    <location>
        <begin position="1286"/>
        <end position="1308"/>
    </location>
</feature>
<dbReference type="OrthoDB" id="327901at2759"/>
<protein>
    <submittedName>
        <fullName evidence="3">Transmembrane protein, putative</fullName>
    </submittedName>
</protein>
<sequence>MLKKRLSKLFGINLIFNFLVQYTLQYGQLLESNQLQEGNCDQNVVNQLKVQNLTVYCDPDLQIVVDMRSQSAQNLNLILQNNSLQNSIVFMNTISLSFNQILLDNVYCNNSIIQIKFAEELIVNNFIIKYDGQQQKKSTEPTDILGFYGIKKLLFGNLDIKIEQDNFSVQSYQLILQSKEIQTIQINSLNIQQINPYYFNFVIQPFSNAIIKEINLNFYQAILKEKSQFILISAPVIQVDNINIQSQDLYLKNTNTFSQIQFQDFQNLQISNINVNSYNGGNQQSLLAFTRKNTPNFDQNLEIKVLKIVQASIKSENYQNTIIQVDDSLNKSFQFLFTLIIDQIEVQNSSLQLCSILKVNDLSKVNLNSITISKLNTDKNQIKSILFKFIQSYSLGQLYINSLQIKNMEFQYNDGGLFYLENYKYFSSNNTNFIVNKSIQAFSGSLFNIKNTASVSIQNLFINLSISSSQIRVQFGGFISLINVDNTIIETLNFENDQKVNSVAIVKQGGILYSDIICGSIQLSNIKANNFQISGDGGLAYLQNNYINLNNVEIKNFRANKNGGAFFLGQQESSNICQQPSTFSLNSVFLYNCTSFLTAGAIFGGSVSQVTDVKIYSCQSQLGGGFYLTNFNENTYNQIDFKDNKALLYGQNSMNDVNSVKCINIYEYNPQLGTEMQKVFYDFQQQENLQVKTNQLINGLTYVMEIAIKVDNQLIENLSDLEINTKSNDLSQQIYGTIEQDANQQQDSISNFGIADDISNKLYFGFNVQAAQTDDIFDLNFQFINLTNIQSQFQISIKTNITSQCKIGMIQQQYRYSLFCSYCVDSISLEENPTTSTKCKPCSNDYFSQCYANYSYLKQGFWRESMVVDSNQVQACSIQQSNCIGGDQYGNDVCQEGHVAVECLDCDLYNQRGSGSFYRTNHYSCTQCSQIKYNILKIIALLIAIFIAILIIFANNFRQQTNYIFKKYLSELKIIYLGRSYYRLGQSSSFIRVLSFFFQIINISSYFQSSVYWKNIMSFQQGLFNPVVNTPFSFDCFLVEEFNIDSIIEPKIIIITIFPFIILLISLIPSIVKALYYKKSLKQFQYSASLMVSYGFLTLFCMPVIDILMSGMFCLTLNDGQSYSILDFNIQCHDPSRNKFLFSYILPFFFIYSVVIPGIMFFILYKNRNNLDKIKYRFLLGFLYIDYKDNFYYWEFIRLLIKFILIISIYSFLSSALLMGFVSLSILIIYLMLLQHKKPYVSKKLNNMEFKSVILGCLLLISQMINYSQEQQEIQFNQQKYMFYEVFSSIIIILANILCIVYTIYMIFQIGGSLLLPHLYKIQNNCCYQFIVKYLKIFEYKKYTLRKIKNLQAFRKLVYKISKDSAIDYSHYPLLVSNNGTFNKKKLIDQASMIDDSFDLKKKDNCMHFKNQMDNSSLDFYVN</sequence>
<dbReference type="GeneID" id="7826690"/>
<organism evidence="3 4">
    <name type="scientific">Tetrahymena thermophila (strain SB210)</name>
    <dbReference type="NCBI Taxonomy" id="312017"/>
    <lineage>
        <taxon>Eukaryota</taxon>
        <taxon>Sar</taxon>
        <taxon>Alveolata</taxon>
        <taxon>Ciliophora</taxon>
        <taxon>Intramacronucleata</taxon>
        <taxon>Oligohymenophorea</taxon>
        <taxon>Hymenostomatida</taxon>
        <taxon>Tetrahymenina</taxon>
        <taxon>Tetrahymenidae</taxon>
        <taxon>Tetrahymena</taxon>
    </lineage>
</organism>
<feature type="transmembrane region" description="Helical" evidence="1">
    <location>
        <begin position="1144"/>
        <end position="1165"/>
    </location>
</feature>
<feature type="signal peptide" evidence="2">
    <location>
        <begin position="1"/>
        <end position="25"/>
    </location>
</feature>
<dbReference type="RefSeq" id="XP_001026566.2">
    <property type="nucleotide sequence ID" value="XM_001026566.2"/>
</dbReference>
<feature type="transmembrane region" description="Helical" evidence="1">
    <location>
        <begin position="1088"/>
        <end position="1109"/>
    </location>
</feature>
<evidence type="ECO:0000313" key="3">
    <source>
        <dbReference type="EMBL" id="EAS06321.2"/>
    </source>
</evidence>
<accession>I7M4E4</accession>
<evidence type="ECO:0000256" key="2">
    <source>
        <dbReference type="SAM" id="SignalP"/>
    </source>
</evidence>
<proteinExistence type="predicted"/>
<feature type="transmembrane region" description="Helical" evidence="1">
    <location>
        <begin position="989"/>
        <end position="1007"/>
    </location>
</feature>
<reference evidence="4" key="1">
    <citation type="journal article" date="2006" name="PLoS Biol.">
        <title>Macronuclear genome sequence of the ciliate Tetrahymena thermophila, a model eukaryote.</title>
        <authorList>
            <person name="Eisen J.A."/>
            <person name="Coyne R.S."/>
            <person name="Wu M."/>
            <person name="Wu D."/>
            <person name="Thiagarajan M."/>
            <person name="Wortman J.R."/>
            <person name="Badger J.H."/>
            <person name="Ren Q."/>
            <person name="Amedeo P."/>
            <person name="Jones K.M."/>
            <person name="Tallon L.J."/>
            <person name="Delcher A.L."/>
            <person name="Salzberg S.L."/>
            <person name="Silva J.C."/>
            <person name="Haas B.J."/>
            <person name="Majoros W.H."/>
            <person name="Farzad M."/>
            <person name="Carlton J.M."/>
            <person name="Smith R.K. Jr."/>
            <person name="Garg J."/>
            <person name="Pearlman R.E."/>
            <person name="Karrer K.M."/>
            <person name="Sun L."/>
            <person name="Manning G."/>
            <person name="Elde N.C."/>
            <person name="Turkewitz A.P."/>
            <person name="Asai D.J."/>
            <person name="Wilkes D.E."/>
            <person name="Wang Y."/>
            <person name="Cai H."/>
            <person name="Collins K."/>
            <person name="Stewart B.A."/>
            <person name="Lee S.R."/>
            <person name="Wilamowska K."/>
            <person name="Weinberg Z."/>
            <person name="Ruzzo W.L."/>
            <person name="Wloga D."/>
            <person name="Gaertig J."/>
            <person name="Frankel J."/>
            <person name="Tsao C.-C."/>
            <person name="Gorovsky M.A."/>
            <person name="Keeling P.J."/>
            <person name="Waller R.F."/>
            <person name="Patron N.J."/>
            <person name="Cherry J.M."/>
            <person name="Stover N.A."/>
            <person name="Krieger C.J."/>
            <person name="del Toro C."/>
            <person name="Ryder H.F."/>
            <person name="Williamson S.C."/>
            <person name="Barbeau R.A."/>
            <person name="Hamilton E.P."/>
            <person name="Orias E."/>
        </authorList>
    </citation>
    <scope>NUCLEOTIDE SEQUENCE [LARGE SCALE GENOMIC DNA]</scope>
    <source>
        <strain evidence="4">SB210</strain>
    </source>
</reference>
<keyword evidence="1 3" id="KW-0812">Transmembrane</keyword>
<feature type="chain" id="PRO_5003712370" evidence="2">
    <location>
        <begin position="26"/>
        <end position="1423"/>
    </location>
</feature>
<feature type="transmembrane region" description="Helical" evidence="1">
    <location>
        <begin position="1191"/>
        <end position="1210"/>
    </location>
</feature>
<dbReference type="PANTHER" id="PTHR11319">
    <property type="entry name" value="G PROTEIN-COUPLED RECEPTOR-RELATED"/>
    <property type="match status" value="1"/>
</dbReference>
<gene>
    <name evidence="3" type="ORF">TTHERM_00330010</name>
</gene>
<feature type="transmembrane region" description="Helical" evidence="1">
    <location>
        <begin position="1216"/>
        <end position="1236"/>
    </location>
</feature>
<dbReference type="PANTHER" id="PTHR11319:SF35">
    <property type="entry name" value="OUTER MEMBRANE PROTEIN PMPC-RELATED"/>
    <property type="match status" value="1"/>
</dbReference>
<name>I7M4E4_TETTS</name>
<keyword evidence="2" id="KW-0732">Signal</keyword>
<dbReference type="InParanoid" id="I7M4E4"/>
<keyword evidence="4" id="KW-1185">Reference proteome</keyword>
<dbReference type="EMBL" id="GG662299">
    <property type="protein sequence ID" value="EAS06321.2"/>
    <property type="molecule type" value="Genomic_DNA"/>
</dbReference>
<feature type="transmembrane region" description="Helical" evidence="1">
    <location>
        <begin position="1052"/>
        <end position="1076"/>
    </location>
</feature>
<feature type="transmembrane region" description="Helical" evidence="1">
    <location>
        <begin position="935"/>
        <end position="957"/>
    </location>
</feature>
<dbReference type="KEGG" id="tet:TTHERM_00330010"/>
<evidence type="ECO:0000256" key="1">
    <source>
        <dbReference type="SAM" id="Phobius"/>
    </source>
</evidence>
<dbReference type="Proteomes" id="UP000009168">
    <property type="component" value="Unassembled WGS sequence"/>
</dbReference>
<evidence type="ECO:0000313" key="4">
    <source>
        <dbReference type="Proteomes" id="UP000009168"/>
    </source>
</evidence>